<evidence type="ECO:0000313" key="1">
    <source>
        <dbReference type="EMBL" id="KAF5794214.1"/>
    </source>
</evidence>
<keyword evidence="2" id="KW-1185">Reference proteome</keyword>
<proteinExistence type="predicted"/>
<protein>
    <submittedName>
        <fullName evidence="1">Uncharacterized protein</fullName>
    </submittedName>
</protein>
<name>A0A9K3IC71_HELAN</name>
<dbReference type="EMBL" id="MNCJ02000323">
    <property type="protein sequence ID" value="KAF5794214.1"/>
    <property type="molecule type" value="Genomic_DNA"/>
</dbReference>
<dbReference type="Proteomes" id="UP000215914">
    <property type="component" value="Unassembled WGS sequence"/>
</dbReference>
<organism evidence="1 2">
    <name type="scientific">Helianthus annuus</name>
    <name type="common">Common sunflower</name>
    <dbReference type="NCBI Taxonomy" id="4232"/>
    <lineage>
        <taxon>Eukaryota</taxon>
        <taxon>Viridiplantae</taxon>
        <taxon>Streptophyta</taxon>
        <taxon>Embryophyta</taxon>
        <taxon>Tracheophyta</taxon>
        <taxon>Spermatophyta</taxon>
        <taxon>Magnoliopsida</taxon>
        <taxon>eudicotyledons</taxon>
        <taxon>Gunneridae</taxon>
        <taxon>Pentapetalae</taxon>
        <taxon>asterids</taxon>
        <taxon>campanulids</taxon>
        <taxon>Asterales</taxon>
        <taxon>Asteraceae</taxon>
        <taxon>Asteroideae</taxon>
        <taxon>Heliantheae alliance</taxon>
        <taxon>Heliantheae</taxon>
        <taxon>Helianthus</taxon>
    </lineage>
</organism>
<accession>A0A9K3IC71</accession>
<sequence length="104" mass="12408">MHSIDLGSIHKALNLTTHPLSEPFFLLKGPVLNDACVNQFKMMSEKIVWLNQERSFIQTGYHESVPEGLRLQRYKVKQWRWRFNFRKAGIHPLIYNTLLIYLFF</sequence>
<reference evidence="1" key="2">
    <citation type="submission" date="2020-06" db="EMBL/GenBank/DDBJ databases">
        <title>Helianthus annuus Genome sequencing and assembly Release 2.</title>
        <authorList>
            <person name="Gouzy J."/>
            <person name="Langlade N."/>
            <person name="Munos S."/>
        </authorList>
    </citation>
    <scope>NUCLEOTIDE SEQUENCE</scope>
    <source>
        <tissue evidence="1">Leaves</tissue>
    </source>
</reference>
<reference evidence="1" key="1">
    <citation type="journal article" date="2017" name="Nature">
        <title>The sunflower genome provides insights into oil metabolism, flowering and Asterid evolution.</title>
        <authorList>
            <person name="Badouin H."/>
            <person name="Gouzy J."/>
            <person name="Grassa C.J."/>
            <person name="Murat F."/>
            <person name="Staton S.E."/>
            <person name="Cottret L."/>
            <person name="Lelandais-Briere C."/>
            <person name="Owens G.L."/>
            <person name="Carrere S."/>
            <person name="Mayjonade B."/>
            <person name="Legrand L."/>
            <person name="Gill N."/>
            <person name="Kane N.C."/>
            <person name="Bowers J.E."/>
            <person name="Hubner S."/>
            <person name="Bellec A."/>
            <person name="Berard A."/>
            <person name="Berges H."/>
            <person name="Blanchet N."/>
            <person name="Boniface M.C."/>
            <person name="Brunel D."/>
            <person name="Catrice O."/>
            <person name="Chaidir N."/>
            <person name="Claudel C."/>
            <person name="Donnadieu C."/>
            <person name="Faraut T."/>
            <person name="Fievet G."/>
            <person name="Helmstetter N."/>
            <person name="King M."/>
            <person name="Knapp S.J."/>
            <person name="Lai Z."/>
            <person name="Le Paslier M.C."/>
            <person name="Lippi Y."/>
            <person name="Lorenzon L."/>
            <person name="Mandel J.R."/>
            <person name="Marage G."/>
            <person name="Marchand G."/>
            <person name="Marquand E."/>
            <person name="Bret-Mestries E."/>
            <person name="Morien E."/>
            <person name="Nambeesan S."/>
            <person name="Nguyen T."/>
            <person name="Pegot-Espagnet P."/>
            <person name="Pouilly N."/>
            <person name="Raftis F."/>
            <person name="Sallet E."/>
            <person name="Schiex T."/>
            <person name="Thomas J."/>
            <person name="Vandecasteele C."/>
            <person name="Vares D."/>
            <person name="Vear F."/>
            <person name="Vautrin S."/>
            <person name="Crespi M."/>
            <person name="Mangin B."/>
            <person name="Burke J.M."/>
            <person name="Salse J."/>
            <person name="Munos S."/>
            <person name="Vincourt P."/>
            <person name="Rieseberg L.H."/>
            <person name="Langlade N.B."/>
        </authorList>
    </citation>
    <scope>NUCLEOTIDE SEQUENCE</scope>
    <source>
        <tissue evidence="1">Leaves</tissue>
    </source>
</reference>
<evidence type="ECO:0000313" key="2">
    <source>
        <dbReference type="Proteomes" id="UP000215914"/>
    </source>
</evidence>
<gene>
    <name evidence="1" type="ORF">HanXRQr2_Chr08g0325621</name>
</gene>
<dbReference type="AlphaFoldDB" id="A0A9K3IC71"/>
<comment type="caution">
    <text evidence="1">The sequence shown here is derived from an EMBL/GenBank/DDBJ whole genome shotgun (WGS) entry which is preliminary data.</text>
</comment>
<dbReference type="Gramene" id="mRNA:HanXRQr2_Chr08g0325621">
    <property type="protein sequence ID" value="mRNA:HanXRQr2_Chr08g0325621"/>
    <property type="gene ID" value="HanXRQr2_Chr08g0325621"/>
</dbReference>